<accession>A0A150FUM0</accession>
<keyword evidence="2" id="KW-1185">Reference proteome</keyword>
<name>A0A150FUM0_GONPE</name>
<sequence length="117" mass="12277">MLHTGVPMAPASGGAAGGAASLPHPGAAAATATVAAATGGGGGKEDAVVWYYIDPHGQQQGPCSISQFRSWLKYLAENPDMRSEYDKFRVCTVWQAGDAGRRMTLMELFAHLSLQLL</sequence>
<dbReference type="Proteomes" id="UP000075714">
    <property type="component" value="Unassembled WGS sequence"/>
</dbReference>
<dbReference type="SUPFAM" id="SSF55277">
    <property type="entry name" value="GYF domain"/>
    <property type="match status" value="1"/>
</dbReference>
<dbReference type="EMBL" id="LSYV01000573">
    <property type="protein sequence ID" value="KXZ41289.1"/>
    <property type="molecule type" value="Genomic_DNA"/>
</dbReference>
<reference evidence="2" key="1">
    <citation type="journal article" date="2016" name="Nat. Commun.">
        <title>The Gonium pectorale genome demonstrates co-option of cell cycle regulation during the evolution of multicellularity.</title>
        <authorList>
            <person name="Hanschen E.R."/>
            <person name="Marriage T.N."/>
            <person name="Ferris P.J."/>
            <person name="Hamaji T."/>
            <person name="Toyoda A."/>
            <person name="Fujiyama A."/>
            <person name="Neme R."/>
            <person name="Noguchi H."/>
            <person name="Minakuchi Y."/>
            <person name="Suzuki M."/>
            <person name="Kawai-Toyooka H."/>
            <person name="Smith D.R."/>
            <person name="Sparks H."/>
            <person name="Anderson J."/>
            <person name="Bakaric R."/>
            <person name="Luria V."/>
            <person name="Karger A."/>
            <person name="Kirschner M.W."/>
            <person name="Durand P.M."/>
            <person name="Michod R.E."/>
            <person name="Nozaki H."/>
            <person name="Olson B.J."/>
        </authorList>
    </citation>
    <scope>NUCLEOTIDE SEQUENCE [LARGE SCALE GENOMIC DNA]</scope>
    <source>
        <strain evidence="2">NIES-2863</strain>
    </source>
</reference>
<evidence type="ECO:0000313" key="2">
    <source>
        <dbReference type="Proteomes" id="UP000075714"/>
    </source>
</evidence>
<protein>
    <recommendedName>
        <fullName evidence="3">GYF domain-containing protein</fullName>
    </recommendedName>
</protein>
<dbReference type="InterPro" id="IPR035445">
    <property type="entry name" value="GYF-like_dom_sf"/>
</dbReference>
<organism evidence="1 2">
    <name type="scientific">Gonium pectorale</name>
    <name type="common">Green alga</name>
    <dbReference type="NCBI Taxonomy" id="33097"/>
    <lineage>
        <taxon>Eukaryota</taxon>
        <taxon>Viridiplantae</taxon>
        <taxon>Chlorophyta</taxon>
        <taxon>core chlorophytes</taxon>
        <taxon>Chlorophyceae</taxon>
        <taxon>CS clade</taxon>
        <taxon>Chlamydomonadales</taxon>
        <taxon>Volvocaceae</taxon>
        <taxon>Gonium</taxon>
    </lineage>
</organism>
<evidence type="ECO:0008006" key="3">
    <source>
        <dbReference type="Google" id="ProtNLM"/>
    </source>
</evidence>
<dbReference type="OrthoDB" id="568493at2759"/>
<comment type="caution">
    <text evidence="1">The sequence shown here is derived from an EMBL/GenBank/DDBJ whole genome shotgun (WGS) entry which is preliminary data.</text>
</comment>
<dbReference type="AlphaFoldDB" id="A0A150FUM0"/>
<gene>
    <name evidence="1" type="ORF">GPECTOR_576g627</name>
</gene>
<proteinExistence type="predicted"/>
<dbReference type="Gene3D" id="3.30.1490.40">
    <property type="match status" value="1"/>
</dbReference>
<evidence type="ECO:0000313" key="1">
    <source>
        <dbReference type="EMBL" id="KXZ41289.1"/>
    </source>
</evidence>